<accession>A0AAD7AE80</accession>
<evidence type="ECO:0000313" key="2">
    <source>
        <dbReference type="EMBL" id="KAJ7356555.1"/>
    </source>
</evidence>
<dbReference type="Proteomes" id="UP001218218">
    <property type="component" value="Unassembled WGS sequence"/>
</dbReference>
<feature type="region of interest" description="Disordered" evidence="1">
    <location>
        <begin position="323"/>
        <end position="362"/>
    </location>
</feature>
<dbReference type="AlphaFoldDB" id="A0AAD7AE80"/>
<feature type="compositionally biased region" description="Low complexity" evidence="1">
    <location>
        <begin position="281"/>
        <end position="291"/>
    </location>
</feature>
<feature type="compositionally biased region" description="Low complexity" evidence="1">
    <location>
        <begin position="343"/>
        <end position="359"/>
    </location>
</feature>
<evidence type="ECO:0000313" key="3">
    <source>
        <dbReference type="Proteomes" id="UP001218218"/>
    </source>
</evidence>
<evidence type="ECO:0000256" key="1">
    <source>
        <dbReference type="SAM" id="MobiDB-lite"/>
    </source>
</evidence>
<reference evidence="2" key="1">
    <citation type="submission" date="2023-03" db="EMBL/GenBank/DDBJ databases">
        <title>Massive genome expansion in bonnet fungi (Mycena s.s.) driven by repeated elements and novel gene families across ecological guilds.</title>
        <authorList>
            <consortium name="Lawrence Berkeley National Laboratory"/>
            <person name="Harder C.B."/>
            <person name="Miyauchi S."/>
            <person name="Viragh M."/>
            <person name="Kuo A."/>
            <person name="Thoen E."/>
            <person name="Andreopoulos B."/>
            <person name="Lu D."/>
            <person name="Skrede I."/>
            <person name="Drula E."/>
            <person name="Henrissat B."/>
            <person name="Morin E."/>
            <person name="Kohler A."/>
            <person name="Barry K."/>
            <person name="LaButti K."/>
            <person name="Morin E."/>
            <person name="Salamov A."/>
            <person name="Lipzen A."/>
            <person name="Mereny Z."/>
            <person name="Hegedus B."/>
            <person name="Baldrian P."/>
            <person name="Stursova M."/>
            <person name="Weitz H."/>
            <person name="Taylor A."/>
            <person name="Grigoriev I.V."/>
            <person name="Nagy L.G."/>
            <person name="Martin F."/>
            <person name="Kauserud H."/>
        </authorList>
    </citation>
    <scope>NUCLEOTIDE SEQUENCE</scope>
    <source>
        <strain evidence="2">CBHHK002</strain>
    </source>
</reference>
<proteinExistence type="predicted"/>
<protein>
    <submittedName>
        <fullName evidence="2">Uncharacterized protein</fullName>
    </submittedName>
</protein>
<keyword evidence="3" id="KW-1185">Reference proteome</keyword>
<gene>
    <name evidence="2" type="ORF">DFH08DRAFT_1075705</name>
</gene>
<comment type="caution">
    <text evidence="2">The sequence shown here is derived from an EMBL/GenBank/DDBJ whole genome shotgun (WGS) entry which is preliminary data.</text>
</comment>
<feature type="region of interest" description="Disordered" evidence="1">
    <location>
        <begin position="278"/>
        <end position="309"/>
    </location>
</feature>
<name>A0AAD7AE80_9AGAR</name>
<sequence length="597" mass="64626">MMSYSDPSPQNFLLMIENSSALAAFWPDLRDCYLPRLVEQLSGTVPAHLTNIFLSESRPIFHDFQSSRTKQCSSLEAGLSECRFSYEPDNRLSVAQIQDSIEFLSSAPTNQMRHLIIVAATAPKDFGIGHMPFDPWNELAKMLTKEEVYLHLALTSNLRSGRLPNLFQQTLKWQRHNEEPLWLPKYSTALIFRVSAPQSYPDSVQVISETKSACPVSWAQGDLAPDIYTKASLDDIPAESPSLVSQLQQVHGLTKKKVYGTKPARIPFIMEERIRDPYRKAPSQAPSISLAPAPPSLTRGSRSRSNLKADRAFSSRLQRIVEPYPAVQQRQQQPVSPTEGDSPGHSPYSSSTLSSPSSPVAQMPAAEGYPYALNAPGNVHSTLTADLDLGWTAKADNVGFPYDSLLGYGSKSSSYFPSSQSSFHQDATAFQGTHAPREITSTSPTFSTVPPLDSPSYPMPHLLSTTADFGGGFHDEQAGFVAPPSPTTTTQIHVPAPCLALPAAMDDLLFVSTAGAGASPMQMHTLPLPPTSIFPPIAPRAFQNRDAASVTLSIPPPNASAHAMYPLPNPPSAARVAASSRRDAALASSSSLTGWAG</sequence>
<dbReference type="EMBL" id="JARIHO010000008">
    <property type="protein sequence ID" value="KAJ7356555.1"/>
    <property type="molecule type" value="Genomic_DNA"/>
</dbReference>
<organism evidence="2 3">
    <name type="scientific">Mycena albidolilacea</name>
    <dbReference type="NCBI Taxonomy" id="1033008"/>
    <lineage>
        <taxon>Eukaryota</taxon>
        <taxon>Fungi</taxon>
        <taxon>Dikarya</taxon>
        <taxon>Basidiomycota</taxon>
        <taxon>Agaricomycotina</taxon>
        <taxon>Agaricomycetes</taxon>
        <taxon>Agaricomycetidae</taxon>
        <taxon>Agaricales</taxon>
        <taxon>Marasmiineae</taxon>
        <taxon>Mycenaceae</taxon>
        <taxon>Mycena</taxon>
    </lineage>
</organism>